<evidence type="ECO:0000256" key="1">
    <source>
        <dbReference type="ARBA" id="ARBA00004141"/>
    </source>
</evidence>
<comment type="caution">
    <text evidence="6">The sequence shown here is derived from an EMBL/GenBank/DDBJ whole genome shotgun (WGS) entry which is preliminary data.</text>
</comment>
<sequence>MSALILAAALLDASRPLSAGLWWAGSVAQLALTLHVLRTLIADPRFEPGHVHPAWCIPIVDNLVVPLAGTTHAPAEVPWYFFAVGLGYWLTLLPIILNRLLLHGPLPPQLTPTLAILIAPPAVAYLSWLHLGAAATDPAARILLHLATFQALLSTVQTGRLRKLPFTLSAWAYTFPLAALTAAFLAAAQSGLSGYRPAAALTLGMVSLLTAGLTARTLLAVRCGELSRPEPAATGIRGLDVRNSADLRP</sequence>
<name>A0A101JHJ1_9ACTN</name>
<dbReference type="EMBL" id="LLZH01000303">
    <property type="protein sequence ID" value="KUL26910.1"/>
    <property type="molecule type" value="Genomic_DNA"/>
</dbReference>
<dbReference type="GO" id="GO:0046583">
    <property type="term" value="F:monoatomic cation efflux transmembrane transporter activity"/>
    <property type="evidence" value="ECO:0007669"/>
    <property type="project" value="TreeGrafter"/>
</dbReference>
<feature type="transmembrane region" description="Helical" evidence="5">
    <location>
        <begin position="114"/>
        <end position="133"/>
    </location>
</feature>
<dbReference type="Pfam" id="PF03595">
    <property type="entry name" value="SLAC1"/>
    <property type="match status" value="1"/>
</dbReference>
<dbReference type="InterPro" id="IPR038665">
    <property type="entry name" value="Voltage-dep_anion_channel_sf"/>
</dbReference>
<gene>
    <name evidence="6" type="ORF">ADL15_36855</name>
</gene>
<evidence type="ECO:0000256" key="4">
    <source>
        <dbReference type="ARBA" id="ARBA00023136"/>
    </source>
</evidence>
<reference evidence="6 7" key="1">
    <citation type="submission" date="2015-10" db="EMBL/GenBank/DDBJ databases">
        <authorList>
            <person name="Gilbert D.G."/>
        </authorList>
    </citation>
    <scope>NUCLEOTIDE SEQUENCE [LARGE SCALE GENOMIC DNA]</scope>
    <source>
        <strain evidence="6 7">NRRL B-16712</strain>
    </source>
</reference>
<keyword evidence="4 5" id="KW-0472">Membrane</keyword>
<feature type="transmembrane region" description="Helical" evidence="5">
    <location>
        <begin position="198"/>
        <end position="219"/>
    </location>
</feature>
<comment type="subcellular location">
    <subcellularLocation>
        <location evidence="1">Membrane</location>
        <topology evidence="1">Multi-pass membrane protein</topology>
    </subcellularLocation>
</comment>
<keyword evidence="3 5" id="KW-1133">Transmembrane helix</keyword>
<feature type="transmembrane region" description="Helical" evidence="5">
    <location>
        <begin position="79"/>
        <end position="102"/>
    </location>
</feature>
<evidence type="ECO:0000256" key="2">
    <source>
        <dbReference type="ARBA" id="ARBA00022692"/>
    </source>
</evidence>
<evidence type="ECO:0008006" key="8">
    <source>
        <dbReference type="Google" id="ProtNLM"/>
    </source>
</evidence>
<evidence type="ECO:0000256" key="3">
    <source>
        <dbReference type="ARBA" id="ARBA00022989"/>
    </source>
</evidence>
<protein>
    <recommendedName>
        <fullName evidence="8">C4-dicarboxylate ABC transporter</fullName>
    </recommendedName>
</protein>
<feature type="transmembrane region" description="Helical" evidence="5">
    <location>
        <begin position="168"/>
        <end position="192"/>
    </location>
</feature>
<keyword evidence="7" id="KW-1185">Reference proteome</keyword>
<keyword evidence="2 5" id="KW-0812">Transmembrane</keyword>
<evidence type="ECO:0000313" key="6">
    <source>
        <dbReference type="EMBL" id="KUL26910.1"/>
    </source>
</evidence>
<dbReference type="PANTHER" id="PTHR37955:SF1">
    <property type="entry name" value="DEP DOMAIN-CONTAINING PROTEIN"/>
    <property type="match status" value="1"/>
</dbReference>
<accession>A0A101JHJ1</accession>
<evidence type="ECO:0000313" key="7">
    <source>
        <dbReference type="Proteomes" id="UP000053244"/>
    </source>
</evidence>
<dbReference type="PANTHER" id="PTHR37955">
    <property type="entry name" value="TELLURITE RESISTANCE PROTEIN TEHA"/>
    <property type="match status" value="1"/>
</dbReference>
<dbReference type="Gene3D" id="1.50.10.150">
    <property type="entry name" value="Voltage-dependent anion channel"/>
    <property type="match status" value="1"/>
</dbReference>
<evidence type="ECO:0000256" key="5">
    <source>
        <dbReference type="SAM" id="Phobius"/>
    </source>
</evidence>
<dbReference type="InterPro" id="IPR004695">
    <property type="entry name" value="SLAC1/Mae1/Ssu1/TehA"/>
</dbReference>
<proteinExistence type="predicted"/>
<organism evidence="6 7">
    <name type="scientific">Actinoplanes awajinensis subsp. mycoplanecinus</name>
    <dbReference type="NCBI Taxonomy" id="135947"/>
    <lineage>
        <taxon>Bacteria</taxon>
        <taxon>Bacillati</taxon>
        <taxon>Actinomycetota</taxon>
        <taxon>Actinomycetes</taxon>
        <taxon>Micromonosporales</taxon>
        <taxon>Micromonosporaceae</taxon>
        <taxon>Actinoplanes</taxon>
    </lineage>
</organism>
<dbReference type="Proteomes" id="UP000053244">
    <property type="component" value="Unassembled WGS sequence"/>
</dbReference>
<dbReference type="InterPro" id="IPR052951">
    <property type="entry name" value="Tellurite_res_ion_channel"/>
</dbReference>
<dbReference type="AlphaFoldDB" id="A0A101JHJ1"/>
<dbReference type="GO" id="GO:0005886">
    <property type="term" value="C:plasma membrane"/>
    <property type="evidence" value="ECO:0007669"/>
    <property type="project" value="TreeGrafter"/>
</dbReference>